<organism evidence="1 2">
    <name type="scientific">Alteromonas australica</name>
    <dbReference type="NCBI Taxonomy" id="589873"/>
    <lineage>
        <taxon>Bacteria</taxon>
        <taxon>Pseudomonadati</taxon>
        <taxon>Pseudomonadota</taxon>
        <taxon>Gammaproteobacteria</taxon>
        <taxon>Alteromonadales</taxon>
        <taxon>Alteromonadaceae</taxon>
        <taxon>Alteromonas/Salinimonas group</taxon>
        <taxon>Alteromonas</taxon>
    </lineage>
</organism>
<proteinExistence type="predicted"/>
<evidence type="ECO:0000313" key="1">
    <source>
        <dbReference type="EMBL" id="HAW77685.1"/>
    </source>
</evidence>
<reference evidence="1 2" key="1">
    <citation type="journal article" date="2018" name="Nat. Biotechnol.">
        <title>A standardized bacterial taxonomy based on genome phylogeny substantially revises the tree of life.</title>
        <authorList>
            <person name="Parks D.H."/>
            <person name="Chuvochina M."/>
            <person name="Waite D.W."/>
            <person name="Rinke C."/>
            <person name="Skarshewski A."/>
            <person name="Chaumeil P.A."/>
            <person name="Hugenholtz P."/>
        </authorList>
    </citation>
    <scope>NUCLEOTIDE SEQUENCE [LARGE SCALE GENOMIC DNA]</scope>
    <source>
        <strain evidence="1">UBA11978</strain>
    </source>
</reference>
<feature type="non-terminal residue" evidence="1">
    <location>
        <position position="118"/>
    </location>
</feature>
<evidence type="ECO:0000313" key="2">
    <source>
        <dbReference type="Proteomes" id="UP000263517"/>
    </source>
</evidence>
<dbReference type="AlphaFoldDB" id="A0A350P8R8"/>
<dbReference type="EMBL" id="DNAN01000639">
    <property type="protein sequence ID" value="HAW77685.1"/>
    <property type="molecule type" value="Genomic_DNA"/>
</dbReference>
<name>A0A350P8R8_9ALTE</name>
<protein>
    <submittedName>
        <fullName evidence="1">Uncharacterized protein</fullName>
    </submittedName>
</protein>
<gene>
    <name evidence="1" type="ORF">DCW74_18360</name>
</gene>
<dbReference type="Proteomes" id="UP000263517">
    <property type="component" value="Unassembled WGS sequence"/>
</dbReference>
<sequence>MALTTSTTYGDMILPEIIANLVLEAPTPKAVVSKLANFVSIAGQPTGSIAMPRFADLGAAANVAENADVSSTTLSMGTQSTFTPAYYGMMGEVTFKAMREKMPGLTSVYQLFDGTATV</sequence>
<comment type="caution">
    <text evidence="1">The sequence shown here is derived from an EMBL/GenBank/DDBJ whole genome shotgun (WGS) entry which is preliminary data.</text>
</comment>
<accession>A0A350P8R8</accession>
<dbReference type="SUPFAM" id="SSF56563">
    <property type="entry name" value="Major capsid protein gp5"/>
    <property type="match status" value="1"/>
</dbReference>